<dbReference type="Proteomes" id="UP000500882">
    <property type="component" value="Chromosome"/>
</dbReference>
<evidence type="ECO:0000313" key="3">
    <source>
        <dbReference type="EMBL" id="UYU70054.1"/>
    </source>
</evidence>
<dbReference type="EMBL" id="AP022660">
    <property type="protein sequence ID" value="BCA48171.1"/>
    <property type="molecule type" value="Genomic_DNA"/>
</dbReference>
<sequence>MRNSLFKFKSYAFVLLLSLSLFSCDSNDDDSLPEVEIADKEKWLDRVNGDIISLRNAVLVVQEEDSITNIQIVDNSYVLEFVKNEPVKFILDNVNNPAPLIGIHKIDKKYFWTQIIDTGTSATTLLKDQNRSNYEVSPDGVLPQFEIDNYGNWIINVDNDKRDVYNPEGKKYRAIGVKALFKEISFDTDSNATIITNEVPSREYTLPKYRPFTLVISTSATDTLKMAAGFSIPVDFICSGITSFEFVTPKAWSATYNLSEDKKSGTLIITSPSGMEAEYEEKGSVEVIAINKYGKRLTRKIPVKCEMGLINYASVTFTGKPDDIELLAATFTFTDDNSSVSEKNVSSIKAGNEFRLMLPDGFPILRKITFTTSGVASDNTFTYYLPPTYNLTIGNQDVSITPPQLLSYWQGGLILKINEAQPLTGISRYNITGTIMGLTIGPKLPWYPNGNVDITGANSDSDGGANTAAIIAIYGPPNQAGTNLNIAARWAAWVSFGGHTDWYLPAADEMLLFCTIWAADKELMKQTVEKYGGTPLIEGTHSTFWTSTNINKTQAKMLDTRTKSVSPGTKVYGCWTMAFREFK</sequence>
<name>A0A679H329_BACT4</name>
<dbReference type="Proteomes" id="UP001156216">
    <property type="component" value="Chromosome"/>
</dbReference>
<protein>
    <submittedName>
        <fullName evidence="2">Uncharacterized protein</fullName>
    </submittedName>
</protein>
<evidence type="ECO:0000313" key="2">
    <source>
        <dbReference type="EMBL" id="BCA48171.1"/>
    </source>
</evidence>
<dbReference type="AlphaFoldDB" id="A0A679H329"/>
<proteinExistence type="predicted"/>
<dbReference type="PROSITE" id="PS51257">
    <property type="entry name" value="PROKAR_LIPOPROTEIN"/>
    <property type="match status" value="1"/>
</dbReference>
<reference evidence="2 4" key="1">
    <citation type="submission" date="2020-02" db="EMBL/GenBank/DDBJ databases">
        <title>Whole-genome sequencing and comparative analysis of the genomes of Bacteroides thetaiotaomicron and Escherichia coli isolated from a healthy resident in Vietnam.</title>
        <authorList>
            <person name="Mohsin M."/>
            <person name="Tanaka K."/>
            <person name="Kawahara R."/>
            <person name="Kondo S."/>
            <person name="Noguchi H."/>
            <person name="Motooka D."/>
            <person name="Nakamura S."/>
            <person name="Khong D.T."/>
            <person name="Nguyen T.N."/>
            <person name="Tran H.T."/>
            <person name="Yamamoto Y."/>
        </authorList>
    </citation>
    <scope>NUCLEOTIDE SEQUENCE [LARGE SCALE GENOMIC DNA]</scope>
    <source>
        <strain evidence="2 4">F9-2</strain>
    </source>
</reference>
<dbReference type="RefSeq" id="WP_022472099.1">
    <property type="nucleotide sequence ID" value="NZ_AP022660.1"/>
</dbReference>
<gene>
    <name evidence="2" type="ORF">BatF92_01130</name>
    <name evidence="3" type="ORF">KQP59_17430</name>
</gene>
<accession>A0A679H329</accession>
<evidence type="ECO:0000256" key="1">
    <source>
        <dbReference type="SAM" id="SignalP"/>
    </source>
</evidence>
<organism evidence="2 4">
    <name type="scientific">Bacteroides thetaiotaomicron</name>
    <dbReference type="NCBI Taxonomy" id="818"/>
    <lineage>
        <taxon>Bacteria</taxon>
        <taxon>Pseudomonadati</taxon>
        <taxon>Bacteroidota</taxon>
        <taxon>Bacteroidia</taxon>
        <taxon>Bacteroidales</taxon>
        <taxon>Bacteroidaceae</taxon>
        <taxon>Bacteroides</taxon>
    </lineage>
</organism>
<feature type="chain" id="PRO_5025401556" evidence="1">
    <location>
        <begin position="24"/>
        <end position="583"/>
    </location>
</feature>
<reference evidence="3" key="2">
    <citation type="submission" date="2021-06" db="EMBL/GenBank/DDBJ databases">
        <title>Interrogation of the integrated mobile genetic elements in gut-associated Bacteroides with a consensus prediction approach.</title>
        <authorList>
            <person name="Campbell D.E."/>
            <person name="Leigh J.R."/>
            <person name="Kim T."/>
            <person name="England W."/>
            <person name="Whitaker R.J."/>
            <person name="Degnan P.H."/>
        </authorList>
    </citation>
    <scope>NUCLEOTIDE SEQUENCE</scope>
    <source>
        <strain evidence="3">VPI-BTDOT2</strain>
    </source>
</reference>
<feature type="signal peptide" evidence="1">
    <location>
        <begin position="1"/>
        <end position="23"/>
    </location>
</feature>
<dbReference type="EMBL" id="CP083681">
    <property type="protein sequence ID" value="UYU70054.1"/>
    <property type="molecule type" value="Genomic_DNA"/>
</dbReference>
<keyword evidence="1" id="KW-0732">Signal</keyword>
<evidence type="ECO:0000313" key="4">
    <source>
        <dbReference type="Proteomes" id="UP000500882"/>
    </source>
</evidence>